<comment type="caution">
    <text evidence="9">Lacks conserved residue(s) required for the propagation of feature annotation.</text>
</comment>
<keyword evidence="6 9" id="KW-0408">Iron</keyword>
<feature type="binding site" evidence="9">
    <location>
        <position position="227"/>
    </location>
    <ligand>
        <name>[2Fe-2S] cluster</name>
        <dbReference type="ChEBI" id="CHEBI:190135"/>
    </ligand>
</feature>
<evidence type="ECO:0000256" key="5">
    <source>
        <dbReference type="ARBA" id="ARBA00022723"/>
    </source>
</evidence>
<evidence type="ECO:0000256" key="1">
    <source>
        <dbReference type="ARBA" id="ARBA00001966"/>
    </source>
</evidence>
<sequence>MAPTAIYSPPRSSSVSDIPNPPLRGSALVIGSLSTAQSGQYQSILESLNYKELERQLVDRITDEAIALTPNKYSSIYVVLSSMDYESLSATMSTLLSNIFTALIPSGILYVWDAAHAYRNVFSDLTLAGFNVTSTTDGLLSAQKPSFAPGASISLKKTVKSKALSSSLPVADIASKKKALWAFTSPSTPPIDPESLLTPEDKARPTTCELVSESTPRRKRACKNCTCGLAELEEEERRDGKIVILDGAENGETVEILAHEKGSIAIKTTEKATSSCGNCFLGDAFRCASCPYLGLPAFKPGEKVEIDFDSDDI</sequence>
<keyword evidence="4 9" id="KW-0963">Cytoplasm</keyword>
<feature type="region of interest" description="Disordered" evidence="10">
    <location>
        <begin position="1"/>
        <end position="20"/>
    </location>
</feature>
<comment type="similarity">
    <text evidence="2 9">Belongs to the anamorsin family.</text>
</comment>
<dbReference type="InterPro" id="IPR007785">
    <property type="entry name" value="Anamorsin"/>
</dbReference>
<keyword evidence="8 9" id="KW-0496">Mitochondrion</keyword>
<comment type="subcellular location">
    <subcellularLocation>
        <location evidence="9">Cytoplasm</location>
    </subcellularLocation>
    <subcellularLocation>
        <location evidence="9">Mitochondrion intermembrane space</location>
    </subcellularLocation>
</comment>
<evidence type="ECO:0000313" key="14">
    <source>
        <dbReference type="Proteomes" id="UP001050691"/>
    </source>
</evidence>
<dbReference type="EMBL" id="BPWL01000002">
    <property type="protein sequence ID" value="GJJ07310.1"/>
    <property type="molecule type" value="Genomic_DNA"/>
</dbReference>
<dbReference type="GO" id="GO:0046872">
    <property type="term" value="F:metal ion binding"/>
    <property type="evidence" value="ECO:0007669"/>
    <property type="project" value="UniProtKB-KW"/>
</dbReference>
<gene>
    <name evidence="13" type="ORF">Clacol_001511</name>
</gene>
<feature type="binding site" evidence="9">
    <location>
        <position position="225"/>
    </location>
    <ligand>
        <name>[2Fe-2S] cluster</name>
        <dbReference type="ChEBI" id="CHEBI:190135"/>
    </ligand>
</feature>
<feature type="domain" description="Fe-S cluster assembly protein Dre2 N-terminal" evidence="12">
    <location>
        <begin position="37"/>
        <end position="156"/>
    </location>
</feature>
<evidence type="ECO:0000313" key="13">
    <source>
        <dbReference type="EMBL" id="GJJ07310.1"/>
    </source>
</evidence>
<feature type="binding site" evidence="9">
    <location>
        <position position="276"/>
    </location>
    <ligand>
        <name>[4Fe-4S] cluster</name>
        <dbReference type="ChEBI" id="CHEBI:49883"/>
    </ligand>
</feature>
<evidence type="ECO:0008006" key="15">
    <source>
        <dbReference type="Google" id="ProtNLM"/>
    </source>
</evidence>
<comment type="cofactor">
    <cofactor evidence="1 9">
        <name>[4Fe-4S] cluster</name>
        <dbReference type="ChEBI" id="CHEBI:49883"/>
    </cofactor>
</comment>
<feature type="region of interest" description="Fe-S binding site B" evidence="9">
    <location>
        <begin position="276"/>
        <end position="290"/>
    </location>
</feature>
<feature type="domain" description="Anamorsin C-terminal" evidence="11">
    <location>
        <begin position="204"/>
        <end position="306"/>
    </location>
</feature>
<dbReference type="HAMAP" id="MF_03115">
    <property type="entry name" value="Anamorsin"/>
    <property type="match status" value="1"/>
</dbReference>
<dbReference type="GO" id="GO:0005758">
    <property type="term" value="C:mitochondrial intermembrane space"/>
    <property type="evidence" value="ECO:0007669"/>
    <property type="project" value="UniProtKB-SubCell"/>
</dbReference>
<keyword evidence="9" id="KW-0001">2Fe-2S</keyword>
<dbReference type="GO" id="GO:0051537">
    <property type="term" value="F:2 iron, 2 sulfur cluster binding"/>
    <property type="evidence" value="ECO:0007669"/>
    <property type="project" value="UniProtKB-UniRule"/>
</dbReference>
<comment type="domain">
    <text evidence="9">The C-terminal domain binds 2 Fe-S clusters but is otherwise mostly in an intrinsically disordered conformation.</text>
</comment>
<keyword evidence="3 9" id="KW-0004">4Fe-4S</keyword>
<feature type="binding site" evidence="9">
    <location>
        <position position="279"/>
    </location>
    <ligand>
        <name>[4Fe-4S] cluster</name>
        <dbReference type="ChEBI" id="CHEBI:49883"/>
    </ligand>
</feature>
<dbReference type="PANTHER" id="PTHR13273:SF14">
    <property type="entry name" value="ANAMORSIN"/>
    <property type="match status" value="1"/>
</dbReference>
<reference evidence="13" key="1">
    <citation type="submission" date="2021-10" db="EMBL/GenBank/DDBJ databases">
        <title>De novo Genome Assembly of Clathrus columnatus (Basidiomycota, Fungi) Using Illumina and Nanopore Sequence Data.</title>
        <authorList>
            <person name="Ogiso-Tanaka E."/>
            <person name="Itagaki H."/>
            <person name="Hosoya T."/>
            <person name="Hosaka K."/>
        </authorList>
    </citation>
    <scope>NUCLEOTIDE SEQUENCE</scope>
    <source>
        <strain evidence="13">MO-923</strain>
    </source>
</reference>
<evidence type="ECO:0000256" key="6">
    <source>
        <dbReference type="ARBA" id="ARBA00023004"/>
    </source>
</evidence>
<evidence type="ECO:0000259" key="11">
    <source>
        <dbReference type="Pfam" id="PF05093"/>
    </source>
</evidence>
<dbReference type="Gene3D" id="3.40.50.11000">
    <property type="entry name" value="Fe-S cluster assembly protein Dre2, N-terminal domain"/>
    <property type="match status" value="1"/>
</dbReference>
<comment type="domain">
    <text evidence="9">The twin Cx2C motifs are involved in the recognition by the mitochondrial MIA40-ERV1 disulfide relay system. The formation of 2 disulfide bonds in the Cx2C motifs through dithiol/disulfide exchange reactions effectively traps the protein in the mitochondrial intermembrane space.</text>
</comment>
<dbReference type="GO" id="GO:0051539">
    <property type="term" value="F:4 iron, 4 sulfur cluster binding"/>
    <property type="evidence" value="ECO:0007669"/>
    <property type="project" value="UniProtKB-KW"/>
</dbReference>
<keyword evidence="5 9" id="KW-0479">Metal-binding</keyword>
<dbReference type="Pfam" id="PF05093">
    <property type="entry name" value="CIAPIN1"/>
    <property type="match status" value="1"/>
</dbReference>
<protein>
    <recommendedName>
        <fullName evidence="15">Anamorsin homolog</fullName>
    </recommendedName>
</protein>
<feature type="short sequence motif" description="Cx2C motif 1" evidence="9">
    <location>
        <begin position="276"/>
        <end position="279"/>
    </location>
</feature>
<evidence type="ECO:0000256" key="9">
    <source>
        <dbReference type="HAMAP-Rule" id="MF_03115"/>
    </source>
</evidence>
<keyword evidence="7 9" id="KW-0411">Iron-sulfur</keyword>
<feature type="binding site" evidence="9">
    <location>
        <position position="208"/>
    </location>
    <ligand>
        <name>[2Fe-2S] cluster</name>
        <dbReference type="ChEBI" id="CHEBI:190135"/>
    </ligand>
</feature>
<feature type="binding site" evidence="9">
    <location>
        <position position="222"/>
    </location>
    <ligand>
        <name>[2Fe-2S] cluster</name>
        <dbReference type="ChEBI" id="CHEBI:190135"/>
    </ligand>
</feature>
<dbReference type="InterPro" id="IPR046408">
    <property type="entry name" value="CIAPIN1"/>
</dbReference>
<dbReference type="GO" id="GO:0009055">
    <property type="term" value="F:electron transfer activity"/>
    <property type="evidence" value="ECO:0007669"/>
    <property type="project" value="UniProtKB-UniRule"/>
</dbReference>
<evidence type="ECO:0000256" key="4">
    <source>
        <dbReference type="ARBA" id="ARBA00022490"/>
    </source>
</evidence>
<name>A0AAV5A2T6_9AGAM</name>
<evidence type="ECO:0000256" key="8">
    <source>
        <dbReference type="ARBA" id="ARBA00023128"/>
    </source>
</evidence>
<evidence type="ECO:0000256" key="3">
    <source>
        <dbReference type="ARBA" id="ARBA00022485"/>
    </source>
</evidence>
<organism evidence="13 14">
    <name type="scientific">Clathrus columnatus</name>
    <dbReference type="NCBI Taxonomy" id="1419009"/>
    <lineage>
        <taxon>Eukaryota</taxon>
        <taxon>Fungi</taxon>
        <taxon>Dikarya</taxon>
        <taxon>Basidiomycota</taxon>
        <taxon>Agaricomycotina</taxon>
        <taxon>Agaricomycetes</taxon>
        <taxon>Phallomycetidae</taxon>
        <taxon>Phallales</taxon>
        <taxon>Clathraceae</taxon>
        <taxon>Clathrus</taxon>
    </lineage>
</organism>
<evidence type="ECO:0000256" key="7">
    <source>
        <dbReference type="ARBA" id="ARBA00023014"/>
    </source>
</evidence>
<dbReference type="PANTHER" id="PTHR13273">
    <property type="entry name" value="ANAMORSIN"/>
    <property type="match status" value="1"/>
</dbReference>
<evidence type="ECO:0000256" key="10">
    <source>
        <dbReference type="SAM" id="MobiDB-lite"/>
    </source>
</evidence>
<feature type="binding site" evidence="9">
    <location>
        <position position="290"/>
    </location>
    <ligand>
        <name>[4Fe-4S] cluster</name>
        <dbReference type="ChEBI" id="CHEBI:49883"/>
    </ligand>
</feature>
<dbReference type="Proteomes" id="UP001050691">
    <property type="component" value="Unassembled WGS sequence"/>
</dbReference>
<dbReference type="AlphaFoldDB" id="A0AAV5A2T6"/>
<accession>A0AAV5A2T6</accession>
<dbReference type="GO" id="GO:0016226">
    <property type="term" value="P:iron-sulfur cluster assembly"/>
    <property type="evidence" value="ECO:0007669"/>
    <property type="project" value="UniProtKB-UniRule"/>
</dbReference>
<feature type="binding site" evidence="9">
    <location>
        <position position="287"/>
    </location>
    <ligand>
        <name>[4Fe-4S] cluster</name>
        <dbReference type="ChEBI" id="CHEBI:49883"/>
    </ligand>
</feature>
<dbReference type="Pfam" id="PF16803">
    <property type="entry name" value="DRE2_N"/>
    <property type="match status" value="1"/>
</dbReference>
<keyword evidence="14" id="KW-1185">Reference proteome</keyword>
<comment type="domain">
    <text evidence="9">The N-terminal domain has structural similarity with S-adenosyl-L-methionine-dependent methyltransferases, but does not bind S-adenosyl-L-methionine. It is required for correct assembly of the 2 Fe-S clusters.</text>
</comment>
<comment type="cofactor">
    <cofactor evidence="9">
        <name>[2Fe-2S] cluster</name>
        <dbReference type="ChEBI" id="CHEBI:190135"/>
    </cofactor>
</comment>
<proteinExistence type="inferred from homology"/>
<dbReference type="InterPro" id="IPR031838">
    <property type="entry name" value="Dre2_N"/>
</dbReference>
<evidence type="ECO:0000259" key="12">
    <source>
        <dbReference type="Pfam" id="PF16803"/>
    </source>
</evidence>
<evidence type="ECO:0000256" key="2">
    <source>
        <dbReference type="ARBA" id="ARBA00008169"/>
    </source>
</evidence>
<feature type="short sequence motif" description="Cx2C motif 2" evidence="9">
    <location>
        <begin position="287"/>
        <end position="290"/>
    </location>
</feature>
<comment type="caution">
    <text evidence="13">The sequence shown here is derived from an EMBL/GenBank/DDBJ whole genome shotgun (WGS) entry which is preliminary data.</text>
</comment>